<dbReference type="PANTHER" id="PTHR10285">
    <property type="entry name" value="URIDINE KINASE"/>
    <property type="match status" value="1"/>
</dbReference>
<comment type="caution">
    <text evidence="2">The sequence shown here is derived from an EMBL/GenBank/DDBJ whole genome shotgun (WGS) entry which is preliminary data.</text>
</comment>
<dbReference type="RefSeq" id="WP_301130362.1">
    <property type="nucleotide sequence ID" value="NZ_JAUHPV010000012.1"/>
</dbReference>
<gene>
    <name evidence="2" type="ORF">QQX04_14300</name>
</gene>
<sequence>MTASSIPPATADLAGALAAQLIEDLGSTPGTRTVGIAGGPGSGKSTLASALVGALRTRRRDLAPALVPMDGFHLRQAELVRRGLADRKGAPETFDPAGLAGVLDALRAPRRGPVAVPDYDRALHEPVPGRISVPSETRIVVVEGNWLCLDSSPWLKVRERLDSVWFLDVPWDVCRERLVRRRVATGREPGAARAWVDAVDAENYWLAHDSSRLADRILTPGNDRA</sequence>
<feature type="domain" description="Phosphoribulokinase/uridine kinase" evidence="1">
    <location>
        <begin position="34"/>
        <end position="186"/>
    </location>
</feature>
<evidence type="ECO:0000313" key="2">
    <source>
        <dbReference type="EMBL" id="MDN4474169.1"/>
    </source>
</evidence>
<dbReference type="Pfam" id="PF00485">
    <property type="entry name" value="PRK"/>
    <property type="match status" value="1"/>
</dbReference>
<reference evidence="2" key="1">
    <citation type="submission" date="2023-06" db="EMBL/GenBank/DDBJ databases">
        <title>SYSU T00b26.</title>
        <authorList>
            <person name="Gao L."/>
            <person name="Fang B.-Z."/>
            <person name="Li W.-J."/>
        </authorList>
    </citation>
    <scope>NUCLEOTIDE SEQUENCE</scope>
    <source>
        <strain evidence="2">SYSU T00b26</strain>
    </source>
</reference>
<keyword evidence="2" id="KW-0808">Transferase</keyword>
<dbReference type="Proteomes" id="UP001172738">
    <property type="component" value="Unassembled WGS sequence"/>
</dbReference>
<keyword evidence="3" id="KW-1185">Reference proteome</keyword>
<dbReference type="InterPro" id="IPR027417">
    <property type="entry name" value="P-loop_NTPase"/>
</dbReference>
<dbReference type="Gene3D" id="3.40.50.300">
    <property type="entry name" value="P-loop containing nucleotide triphosphate hydrolases"/>
    <property type="match status" value="1"/>
</dbReference>
<accession>A0ABT8G616</accession>
<dbReference type="InterPro" id="IPR006083">
    <property type="entry name" value="PRK/URK"/>
</dbReference>
<organism evidence="2 3">
    <name type="scientific">Demequina zhanjiangensis</name>
    <dbReference type="NCBI Taxonomy" id="3051659"/>
    <lineage>
        <taxon>Bacteria</taxon>
        <taxon>Bacillati</taxon>
        <taxon>Actinomycetota</taxon>
        <taxon>Actinomycetes</taxon>
        <taxon>Micrococcales</taxon>
        <taxon>Demequinaceae</taxon>
        <taxon>Demequina</taxon>
    </lineage>
</organism>
<protein>
    <submittedName>
        <fullName evidence="2">Nucleoside/nucleotide kinase family protein</fullName>
    </submittedName>
</protein>
<keyword evidence="2" id="KW-0418">Kinase</keyword>
<evidence type="ECO:0000313" key="3">
    <source>
        <dbReference type="Proteomes" id="UP001172738"/>
    </source>
</evidence>
<proteinExistence type="predicted"/>
<dbReference type="EMBL" id="JAUHPV010000012">
    <property type="protein sequence ID" value="MDN4474169.1"/>
    <property type="molecule type" value="Genomic_DNA"/>
</dbReference>
<evidence type="ECO:0000259" key="1">
    <source>
        <dbReference type="Pfam" id="PF00485"/>
    </source>
</evidence>
<dbReference type="SUPFAM" id="SSF52540">
    <property type="entry name" value="P-loop containing nucleoside triphosphate hydrolases"/>
    <property type="match status" value="1"/>
</dbReference>
<dbReference type="GO" id="GO:0016301">
    <property type="term" value="F:kinase activity"/>
    <property type="evidence" value="ECO:0007669"/>
    <property type="project" value="UniProtKB-KW"/>
</dbReference>
<name>A0ABT8G616_9MICO</name>